<evidence type="ECO:0000313" key="2">
    <source>
        <dbReference type="Proteomes" id="UP000599688"/>
    </source>
</evidence>
<sequence length="84" mass="9925">MILDYKNLHLKIVNEHKAKKNKLLSFILQGAIEENNLPHEKKYVVVEYTTERNNHRSIFNYIIQSLIQGAKRIIPKKIIQSQLL</sequence>
<keyword evidence="2" id="KW-1185">Reference proteome</keyword>
<dbReference type="RefSeq" id="WP_188407088.1">
    <property type="nucleotide sequence ID" value="NZ_BMGL01000015.1"/>
</dbReference>
<dbReference type="AlphaFoldDB" id="A0A917A1M9"/>
<gene>
    <name evidence="1" type="ORF">GCM10010831_23760</name>
</gene>
<accession>A0A917A1M9</accession>
<dbReference type="EMBL" id="BMGL01000015">
    <property type="protein sequence ID" value="GGE21923.1"/>
    <property type="molecule type" value="Genomic_DNA"/>
</dbReference>
<organism evidence="1 2">
    <name type="scientific">Psychroflexus salis</name>
    <dbReference type="NCBI Taxonomy" id="1526574"/>
    <lineage>
        <taxon>Bacteria</taxon>
        <taxon>Pseudomonadati</taxon>
        <taxon>Bacteroidota</taxon>
        <taxon>Flavobacteriia</taxon>
        <taxon>Flavobacteriales</taxon>
        <taxon>Flavobacteriaceae</taxon>
        <taxon>Psychroflexus</taxon>
    </lineage>
</organism>
<name>A0A917A1M9_9FLAO</name>
<dbReference type="Proteomes" id="UP000599688">
    <property type="component" value="Unassembled WGS sequence"/>
</dbReference>
<protein>
    <submittedName>
        <fullName evidence="1">Uncharacterized protein</fullName>
    </submittedName>
</protein>
<proteinExistence type="predicted"/>
<comment type="caution">
    <text evidence="1">The sequence shown here is derived from an EMBL/GenBank/DDBJ whole genome shotgun (WGS) entry which is preliminary data.</text>
</comment>
<reference evidence="1 2" key="1">
    <citation type="journal article" date="2014" name="Int. J. Syst. Evol. Microbiol.">
        <title>Complete genome sequence of Corynebacterium casei LMG S-19264T (=DSM 44701T), isolated from a smear-ripened cheese.</title>
        <authorList>
            <consortium name="US DOE Joint Genome Institute (JGI-PGF)"/>
            <person name="Walter F."/>
            <person name="Albersmeier A."/>
            <person name="Kalinowski J."/>
            <person name="Ruckert C."/>
        </authorList>
    </citation>
    <scope>NUCLEOTIDE SEQUENCE [LARGE SCALE GENOMIC DNA]</scope>
    <source>
        <strain evidence="1 2">CGMCC 1.12925</strain>
    </source>
</reference>
<evidence type="ECO:0000313" key="1">
    <source>
        <dbReference type="EMBL" id="GGE21923.1"/>
    </source>
</evidence>